<proteinExistence type="predicted"/>
<evidence type="ECO:0000256" key="1">
    <source>
        <dbReference type="SAM" id="MobiDB-lite"/>
    </source>
</evidence>
<reference evidence="2" key="1">
    <citation type="submission" date="2024-06" db="EMBL/GenBank/DDBJ databases">
        <authorList>
            <consortium name="consrtm"/>
            <person name="Uemura M."/>
            <person name="Terahara T."/>
        </authorList>
    </citation>
    <scope>NUCLEOTIDE SEQUENCE</scope>
    <source>
        <strain evidence="2">KM77-8</strain>
    </source>
</reference>
<name>A0AAT9HMW6_9ACTN</name>
<dbReference type="EMBL" id="AP035768">
    <property type="protein sequence ID" value="BFO18654.1"/>
    <property type="molecule type" value="Genomic_DNA"/>
</dbReference>
<organism evidence="2">
    <name type="scientific">Streptomyces haneummycinicus</name>
    <dbReference type="NCBI Taxonomy" id="3074435"/>
    <lineage>
        <taxon>Bacteria</taxon>
        <taxon>Bacillati</taxon>
        <taxon>Actinomycetota</taxon>
        <taxon>Actinomycetes</taxon>
        <taxon>Kitasatosporales</taxon>
        <taxon>Streptomycetaceae</taxon>
        <taxon>Streptomyces</taxon>
    </lineage>
</organism>
<protein>
    <submittedName>
        <fullName evidence="2">Uncharacterized protein</fullName>
    </submittedName>
</protein>
<evidence type="ECO:0000313" key="2">
    <source>
        <dbReference type="EMBL" id="BFO18654.1"/>
    </source>
</evidence>
<feature type="region of interest" description="Disordered" evidence="1">
    <location>
        <begin position="1"/>
        <end position="27"/>
    </location>
</feature>
<reference evidence="2" key="2">
    <citation type="submission" date="2024-07" db="EMBL/GenBank/DDBJ databases">
        <title>Streptomyces haneummycinica sp. nov., a new antibiotic-producing actinobacterium isolated from marine sediment.</title>
        <authorList>
            <person name="Uemura M."/>
            <person name="Hamada M."/>
            <person name="Hirano S."/>
            <person name="Kobayashi K."/>
            <person name="Ohshiro T."/>
            <person name="Kobayashi T."/>
            <person name="Terahara T."/>
        </authorList>
    </citation>
    <scope>NUCLEOTIDE SEQUENCE</scope>
    <source>
        <strain evidence="2">KM77-8</strain>
    </source>
</reference>
<sequence length="75" mass="7769">MQGTVDGQRADRSEAQPLGTGPQLEYGGTLDVGAVLRAGDGGDGEGTVSVDMDMWLCQLLRLPPVRALPAGILMS</sequence>
<accession>A0AAT9HMW6</accession>
<dbReference type="AlphaFoldDB" id="A0AAT9HMW6"/>
<gene>
    <name evidence="2" type="ORF">SHKM778_50420</name>
</gene>